<feature type="domain" description="GT23" evidence="7">
    <location>
        <begin position="82"/>
        <end position="373"/>
    </location>
</feature>
<reference evidence="9" key="1">
    <citation type="submission" date="2022-11" db="UniProtKB">
        <authorList>
            <consortium name="WormBaseParasite"/>
        </authorList>
    </citation>
    <scope>IDENTIFICATION</scope>
</reference>
<evidence type="ECO:0000256" key="2">
    <source>
        <dbReference type="ARBA" id="ARBA00022676"/>
    </source>
</evidence>
<evidence type="ECO:0000256" key="4">
    <source>
        <dbReference type="PROSITE-ProRule" id="PRU00192"/>
    </source>
</evidence>
<evidence type="ECO:0000256" key="5">
    <source>
        <dbReference type="PROSITE-ProRule" id="PRU00992"/>
    </source>
</evidence>
<dbReference type="WBParaSite" id="PSAMB.scaffold178size68704.g3016.t1">
    <property type="protein sequence ID" value="PSAMB.scaffold178size68704.g3016.t1"/>
    <property type="gene ID" value="PSAMB.scaffold178size68704.g3016"/>
</dbReference>
<keyword evidence="1 4" id="KW-0728">SH3 domain</keyword>
<dbReference type="Gene3D" id="3.40.50.11350">
    <property type="match status" value="1"/>
</dbReference>
<dbReference type="InterPro" id="IPR045573">
    <property type="entry name" value="Fut8_N_cat"/>
</dbReference>
<dbReference type="CDD" id="cd11300">
    <property type="entry name" value="Fut8_like"/>
    <property type="match status" value="1"/>
</dbReference>
<organism evidence="8 9">
    <name type="scientific">Plectus sambesii</name>
    <dbReference type="NCBI Taxonomy" id="2011161"/>
    <lineage>
        <taxon>Eukaryota</taxon>
        <taxon>Metazoa</taxon>
        <taxon>Ecdysozoa</taxon>
        <taxon>Nematoda</taxon>
        <taxon>Chromadorea</taxon>
        <taxon>Plectida</taxon>
        <taxon>Plectina</taxon>
        <taxon>Plectoidea</taxon>
        <taxon>Plectidae</taxon>
        <taxon>Plectus</taxon>
    </lineage>
</organism>
<evidence type="ECO:0000259" key="7">
    <source>
        <dbReference type="PROSITE" id="PS51659"/>
    </source>
</evidence>
<feature type="domain" description="SH3" evidence="6">
    <location>
        <begin position="382"/>
        <end position="446"/>
    </location>
</feature>
<dbReference type="PANTHER" id="PTHR13132">
    <property type="entry name" value="ALPHA- 1,6 -FUCOSYLTRANSFERASE"/>
    <property type="match status" value="1"/>
</dbReference>
<comment type="similarity">
    <text evidence="5">Belongs to the glycosyltransferase 23 family.</text>
</comment>
<dbReference type="Proteomes" id="UP000887566">
    <property type="component" value="Unplaced"/>
</dbReference>
<dbReference type="AlphaFoldDB" id="A0A914VCV0"/>
<dbReference type="Gene3D" id="2.30.30.40">
    <property type="entry name" value="SH3 Domains"/>
    <property type="match status" value="1"/>
</dbReference>
<dbReference type="GO" id="GO:0006487">
    <property type="term" value="P:protein N-linked glycosylation"/>
    <property type="evidence" value="ECO:0007669"/>
    <property type="project" value="TreeGrafter"/>
</dbReference>
<dbReference type="Pfam" id="PF19745">
    <property type="entry name" value="FUT8_N_cat"/>
    <property type="match status" value="1"/>
</dbReference>
<evidence type="ECO:0000256" key="1">
    <source>
        <dbReference type="ARBA" id="ARBA00022443"/>
    </source>
</evidence>
<feature type="region of interest" description="Important for donor substrate binding" evidence="5">
    <location>
        <begin position="244"/>
        <end position="245"/>
    </location>
</feature>
<keyword evidence="8" id="KW-1185">Reference proteome</keyword>
<evidence type="ECO:0000259" key="6">
    <source>
        <dbReference type="PROSITE" id="PS50002"/>
    </source>
</evidence>
<evidence type="ECO:0000313" key="8">
    <source>
        <dbReference type="Proteomes" id="UP000887566"/>
    </source>
</evidence>
<protein>
    <submittedName>
        <fullName evidence="9">GT23 domain-containing protein</fullName>
    </submittedName>
</protein>
<dbReference type="PANTHER" id="PTHR13132:SF29">
    <property type="entry name" value="ALPHA-(1,6)-FUCOSYLTRANSFERASE"/>
    <property type="match status" value="1"/>
</dbReference>
<dbReference type="InterPro" id="IPR001452">
    <property type="entry name" value="SH3_domain"/>
</dbReference>
<dbReference type="PROSITE" id="PS50002">
    <property type="entry name" value="SH3"/>
    <property type="match status" value="1"/>
</dbReference>
<dbReference type="InterPro" id="IPR036028">
    <property type="entry name" value="SH3-like_dom_sf"/>
</dbReference>
<accession>A0A914VCV0</accession>
<sequence length="458" mass="52248">MLRRKVDKDLFELYWFYTTQQKRLYNNSDGAASSQLQTLMAYSKKLAEVDHGSAWRNARLQNLSNLMQKRLKTLQNPANCTQARKLVCNLNKDCGFGCKMHYLIYCLIIAYGTERTMVIKLNVANSFHSSKNFVSAFLPLSESCTDLPSEVKPLTTIEESSNDQAIMLTPFHNDAGGGLRFLPPSFPKEWAADLIHLHGYPPVWFTGQFVSFIMRSSPQLGSRLTSKANVIGLGKEPIVGLHVRRTDKIGGEMKYRSIEEYMEWVDNWFAVESLKQGRQLKKRVFIATDDSSVVNETRKKYKDYEVFADLDVVAMADVDHRRLDESLFGVISDVQILSKCDFVVCTFTSNMCRLVYELMQADGGDAASRVHSLDDIYYLIGQYEHQQEAIIAHTPRNENELELQIGDVVAIQESDASNFIGQIKGKNSRTGKIGFYPNHKVKEKWRIEDFPLYPNVKL</sequence>
<evidence type="ECO:0000256" key="3">
    <source>
        <dbReference type="ARBA" id="ARBA00022679"/>
    </source>
</evidence>
<dbReference type="PROSITE" id="PS51659">
    <property type="entry name" value="GT23"/>
    <property type="match status" value="1"/>
</dbReference>
<keyword evidence="3 5" id="KW-0808">Transferase</keyword>
<dbReference type="SUPFAM" id="SSF50044">
    <property type="entry name" value="SH3-domain"/>
    <property type="match status" value="1"/>
</dbReference>
<keyword evidence="2 5" id="KW-0328">Glycosyltransferase</keyword>
<evidence type="ECO:0000313" key="9">
    <source>
        <dbReference type="WBParaSite" id="PSAMB.scaffold178size68704.g3016.t1"/>
    </source>
</evidence>
<dbReference type="InterPro" id="IPR027350">
    <property type="entry name" value="GT23_dom"/>
</dbReference>
<proteinExistence type="inferred from homology"/>
<name>A0A914VCV0_9BILA</name>
<dbReference type="GO" id="GO:0046921">
    <property type="term" value="F:alpha-(1-&gt;6)-fucosyltransferase activity"/>
    <property type="evidence" value="ECO:0007669"/>
    <property type="project" value="TreeGrafter"/>
</dbReference>